<proteinExistence type="predicted"/>
<feature type="domain" description="Glycosyltransferase 2-like" evidence="1">
    <location>
        <begin position="10"/>
        <end position="141"/>
    </location>
</feature>
<dbReference type="eggNOG" id="COG1216">
    <property type="taxonomic scope" value="Bacteria"/>
</dbReference>
<dbReference type="Pfam" id="PF00535">
    <property type="entry name" value="Glycos_transf_2"/>
    <property type="match status" value="1"/>
</dbReference>
<dbReference type="InterPro" id="IPR029044">
    <property type="entry name" value="Nucleotide-diphossugar_trans"/>
</dbReference>
<dbReference type="EMBL" id="CP020331">
    <property type="protein sequence ID" value="AQZ53681.1"/>
    <property type="molecule type" value="Genomic_DNA"/>
</dbReference>
<dbReference type="PANTHER" id="PTHR43685:SF2">
    <property type="entry name" value="GLYCOSYLTRANSFERASE 2-LIKE DOMAIN-CONTAINING PROTEIN"/>
    <property type="match status" value="1"/>
</dbReference>
<dbReference type="RefSeq" id="WP_018067019.1">
    <property type="nucleotide sequence ID" value="NZ_AQWH01000031.1"/>
</dbReference>
<dbReference type="InterPro" id="IPR050834">
    <property type="entry name" value="Glycosyltransf_2"/>
</dbReference>
<keyword evidence="2" id="KW-0614">Plasmid</keyword>
<reference evidence="2 3" key="1">
    <citation type="submission" date="2017-03" db="EMBL/GenBank/DDBJ databases">
        <title>Foreign affairs: Plasmid Transfer between Roseobacters and Rhizobia.</title>
        <authorList>
            <person name="Bartling P."/>
            <person name="Bunk B."/>
            <person name="Overmann J."/>
            <person name="Brinkmann H."/>
            <person name="Petersen J."/>
        </authorList>
    </citation>
    <scope>NUCLEOTIDE SEQUENCE [LARGE SCALE GENOMIC DNA]</scope>
    <source>
        <strain evidence="2 3">MACL11</strain>
        <plasmid evidence="3">Plasmid pmm593</plasmid>
    </source>
</reference>
<geneLocation type="plasmid" evidence="3">
    <name>pmm593</name>
</geneLocation>
<evidence type="ECO:0000313" key="2">
    <source>
        <dbReference type="EMBL" id="AQZ53681.1"/>
    </source>
</evidence>
<dbReference type="SUPFAM" id="SSF53448">
    <property type="entry name" value="Nucleotide-diphospho-sugar transferases"/>
    <property type="match status" value="1"/>
</dbReference>
<dbReference type="OrthoDB" id="9802649at2"/>
<dbReference type="Proteomes" id="UP000191135">
    <property type="component" value="Plasmid pMM593"/>
</dbReference>
<sequence length="295" mass="33319">MRNNTRFKATVVVPTYNREKMLAKTLQSLVASDMPADAFEIIIVDDGSSDATYELVRTFIDTADCQIRYIYQKDKGYRLARARNLGLELAEGEICILLDCGVVVSQGCVRAHVEAHSSPSALVIGYVFGFSNTGNEDEALGRALETLDLDNVEAMLERFRAEDRFADMRERTYRKFGENLMDLPAPWAISWGCNLSVRRETLGERFLYDENYATWGAEDLDFALALYLSGVEFKLSRDASSIHIPHGKSHEVNSASSRPNKIYLHGKFQRMETEMLIDVQSFDLNDALADQRLTT</sequence>
<name>A0A1U9Z7L2_9HYPH</name>
<organism evidence="2 3">
    <name type="scientific">Martelella mediterranea DSM 17316</name>
    <dbReference type="NCBI Taxonomy" id="1122214"/>
    <lineage>
        <taxon>Bacteria</taxon>
        <taxon>Pseudomonadati</taxon>
        <taxon>Pseudomonadota</taxon>
        <taxon>Alphaproteobacteria</taxon>
        <taxon>Hyphomicrobiales</taxon>
        <taxon>Aurantimonadaceae</taxon>
        <taxon>Martelella</taxon>
    </lineage>
</organism>
<dbReference type="KEGG" id="mmed:Mame_04389"/>
<protein>
    <submittedName>
        <fullName evidence="2">Chondroitin polymerase</fullName>
    </submittedName>
</protein>
<dbReference type="PANTHER" id="PTHR43685">
    <property type="entry name" value="GLYCOSYLTRANSFERASE"/>
    <property type="match status" value="1"/>
</dbReference>
<evidence type="ECO:0000259" key="1">
    <source>
        <dbReference type="Pfam" id="PF00535"/>
    </source>
</evidence>
<evidence type="ECO:0000313" key="3">
    <source>
        <dbReference type="Proteomes" id="UP000191135"/>
    </source>
</evidence>
<keyword evidence="3" id="KW-1185">Reference proteome</keyword>
<dbReference type="Gene3D" id="3.90.550.10">
    <property type="entry name" value="Spore Coat Polysaccharide Biosynthesis Protein SpsA, Chain A"/>
    <property type="match status" value="1"/>
</dbReference>
<accession>A0A1U9Z7L2</accession>
<gene>
    <name evidence="2" type="primary">kfoC</name>
    <name evidence="2" type="ORF">Mame_04389</name>
</gene>
<dbReference type="AlphaFoldDB" id="A0A1U9Z7L2"/>
<dbReference type="InterPro" id="IPR001173">
    <property type="entry name" value="Glyco_trans_2-like"/>
</dbReference>